<organism evidence="1 2">
    <name type="scientific">Acinetobacter modestus</name>
    <dbReference type="NCBI Taxonomy" id="1776740"/>
    <lineage>
        <taxon>Bacteria</taxon>
        <taxon>Pseudomonadati</taxon>
        <taxon>Pseudomonadota</taxon>
        <taxon>Gammaproteobacteria</taxon>
        <taxon>Moraxellales</taxon>
        <taxon>Moraxellaceae</taxon>
        <taxon>Acinetobacter</taxon>
    </lineage>
</organism>
<sequence>MTDNASILVLTDILLLPVDERLQAIKEKFAKKTTEELLELVSTLVNVTDVYTNACDEAVELHLSIHSDVHPDKLNYNKPSFHGALNGLILATKAPNQAVLCHSCAYKQGTLANSSLSTQSDVAYALSECATFNCHQNIENLDCPSADDIKRMRPCKGWAQHVKMRGAKQ</sequence>
<protein>
    <submittedName>
        <fullName evidence="1">Uncharacterized protein</fullName>
    </submittedName>
</protein>
<gene>
    <name evidence="1" type="ORF">F900_01034</name>
</gene>
<accession>N9M242</accession>
<comment type="caution">
    <text evidence="1">The sequence shown here is derived from an EMBL/GenBank/DDBJ whole genome shotgun (WGS) entry which is preliminary data.</text>
</comment>
<dbReference type="HOGENOM" id="CLU_1583035_0_0_6"/>
<dbReference type="PATRIC" id="fig|1217705.3.peg.991"/>
<evidence type="ECO:0000313" key="2">
    <source>
        <dbReference type="Proteomes" id="UP000013248"/>
    </source>
</evidence>
<evidence type="ECO:0000313" key="1">
    <source>
        <dbReference type="EMBL" id="ENX02588.1"/>
    </source>
</evidence>
<dbReference type="RefSeq" id="WP_005215594.1">
    <property type="nucleotide sequence ID" value="NZ_KB850089.1"/>
</dbReference>
<reference evidence="1 2" key="1">
    <citation type="submission" date="2013-02" db="EMBL/GenBank/DDBJ databases">
        <title>The Genome Sequence of Acinetobacter sp. ANC 3862.</title>
        <authorList>
            <consortium name="The Broad Institute Genome Sequencing Platform"/>
            <consortium name="The Broad Institute Genome Sequencing Center for Infectious Disease"/>
            <person name="Cerqueira G."/>
            <person name="Feldgarden M."/>
            <person name="Courvalin P."/>
            <person name="Perichon B."/>
            <person name="Grillot-Courvalin C."/>
            <person name="Clermont D."/>
            <person name="Rocha E."/>
            <person name="Yoon E.-J."/>
            <person name="Nemec A."/>
            <person name="Walker B."/>
            <person name="Young S.K."/>
            <person name="Zeng Q."/>
            <person name="Gargeya S."/>
            <person name="Fitzgerald M."/>
            <person name="Haas B."/>
            <person name="Abouelleil A."/>
            <person name="Alvarado L."/>
            <person name="Arachchi H.M."/>
            <person name="Berlin A.M."/>
            <person name="Chapman S.B."/>
            <person name="Dewar J."/>
            <person name="Goldberg J."/>
            <person name="Griggs A."/>
            <person name="Gujja S."/>
            <person name="Hansen M."/>
            <person name="Howarth C."/>
            <person name="Imamovic A."/>
            <person name="Larimer J."/>
            <person name="McCowan C."/>
            <person name="Murphy C."/>
            <person name="Neiman D."/>
            <person name="Pearson M."/>
            <person name="Priest M."/>
            <person name="Roberts A."/>
            <person name="Saif S."/>
            <person name="Shea T."/>
            <person name="Sisk P."/>
            <person name="Sykes S."/>
            <person name="Wortman J."/>
            <person name="Nusbaum C."/>
            <person name="Birren B."/>
        </authorList>
    </citation>
    <scope>NUCLEOTIDE SEQUENCE [LARGE SCALE GENOMIC DNA]</scope>
    <source>
        <strain evidence="1 2">ANC 3862</strain>
    </source>
</reference>
<name>N9M242_9GAMM</name>
<proteinExistence type="predicted"/>
<dbReference type="Proteomes" id="UP000013248">
    <property type="component" value="Unassembled WGS sequence"/>
</dbReference>
<dbReference type="AlphaFoldDB" id="N9M242"/>
<dbReference type="EMBL" id="APRP01000014">
    <property type="protein sequence ID" value="ENX02588.1"/>
    <property type="molecule type" value="Genomic_DNA"/>
</dbReference>
<dbReference type="eggNOG" id="ENOG5032A0D">
    <property type="taxonomic scope" value="Bacteria"/>
</dbReference>
<dbReference type="STRING" id="1217705.F900_01034"/>